<feature type="transmembrane region" description="Helical" evidence="7">
    <location>
        <begin position="136"/>
        <end position="161"/>
    </location>
</feature>
<keyword evidence="4 7" id="KW-0812">Transmembrane</keyword>
<reference evidence="9 10" key="1">
    <citation type="submission" date="2016-10" db="EMBL/GenBank/DDBJ databases">
        <authorList>
            <person name="de Groot N.N."/>
        </authorList>
    </citation>
    <scope>NUCLEOTIDE SEQUENCE [LARGE SCALE GENOMIC DNA]</scope>
    <source>
        <strain evidence="9 10">DSM 26424</strain>
    </source>
</reference>
<dbReference type="Pfam" id="PF04290">
    <property type="entry name" value="DctQ"/>
    <property type="match status" value="1"/>
</dbReference>
<name>A0A1G8QM26_9RHOB</name>
<evidence type="ECO:0000256" key="7">
    <source>
        <dbReference type="RuleBase" id="RU369079"/>
    </source>
</evidence>
<evidence type="ECO:0000256" key="6">
    <source>
        <dbReference type="ARBA" id="ARBA00023136"/>
    </source>
</evidence>
<keyword evidence="3" id="KW-1003">Cell membrane</keyword>
<dbReference type="RefSeq" id="WP_089849436.1">
    <property type="nucleotide sequence ID" value="NZ_FNEJ01000016.1"/>
</dbReference>
<gene>
    <name evidence="9" type="ORF">SAMN04487993_101674</name>
</gene>
<dbReference type="GO" id="GO:0005886">
    <property type="term" value="C:plasma membrane"/>
    <property type="evidence" value="ECO:0007669"/>
    <property type="project" value="UniProtKB-SubCell"/>
</dbReference>
<keyword evidence="7" id="KW-0997">Cell inner membrane</keyword>
<evidence type="ECO:0000256" key="4">
    <source>
        <dbReference type="ARBA" id="ARBA00022692"/>
    </source>
</evidence>
<accession>A0A1G8QM26</accession>
<protein>
    <recommendedName>
        <fullName evidence="7">TRAP transporter small permease protein</fullName>
    </recommendedName>
</protein>
<dbReference type="STRING" id="555512.SAMN04487993_101674"/>
<comment type="subcellular location">
    <subcellularLocation>
        <location evidence="7">Cell inner membrane</location>
        <topology evidence="7">Multi-pass membrane protein</topology>
    </subcellularLocation>
    <subcellularLocation>
        <location evidence="1">Cell membrane</location>
        <topology evidence="1">Multi-pass membrane protein</topology>
    </subcellularLocation>
</comment>
<dbReference type="AlphaFoldDB" id="A0A1G8QM26"/>
<sequence>MRTLFRGICHTSTALDRVASVLAGVAIVVLVGAVMLQVVARYMFSQPPAYTEELARYAMIWAGLIGATMSFKRRFDPALFNGVTKGPVWMRLGALLLQSLVVLVYLLPILWYVVFGPGMNPARGFLLRHSRTMADALPFSTVWVAVAVPLMIVLILIHLVARWCGDTGPAEPERDQS</sequence>
<evidence type="ECO:0000313" key="10">
    <source>
        <dbReference type="Proteomes" id="UP000199093"/>
    </source>
</evidence>
<evidence type="ECO:0000256" key="3">
    <source>
        <dbReference type="ARBA" id="ARBA00022475"/>
    </source>
</evidence>
<dbReference type="EMBL" id="FNEJ01000016">
    <property type="protein sequence ID" value="SDJ05812.1"/>
    <property type="molecule type" value="Genomic_DNA"/>
</dbReference>
<keyword evidence="5 7" id="KW-1133">Transmembrane helix</keyword>
<evidence type="ECO:0000259" key="8">
    <source>
        <dbReference type="Pfam" id="PF04290"/>
    </source>
</evidence>
<comment type="subunit">
    <text evidence="7">The complex comprises the extracytoplasmic solute receptor protein and the two transmembrane proteins.</text>
</comment>
<feature type="transmembrane region" description="Helical" evidence="7">
    <location>
        <begin position="54"/>
        <end position="71"/>
    </location>
</feature>
<dbReference type="OrthoDB" id="4964541at2"/>
<feature type="transmembrane region" description="Helical" evidence="7">
    <location>
        <begin position="21"/>
        <end position="42"/>
    </location>
</feature>
<feature type="domain" description="Tripartite ATP-independent periplasmic transporters DctQ component" evidence="8">
    <location>
        <begin position="30"/>
        <end position="164"/>
    </location>
</feature>
<keyword evidence="2 7" id="KW-0813">Transport</keyword>
<keyword evidence="10" id="KW-1185">Reference proteome</keyword>
<feature type="transmembrane region" description="Helical" evidence="7">
    <location>
        <begin position="92"/>
        <end position="116"/>
    </location>
</feature>
<dbReference type="InterPro" id="IPR055348">
    <property type="entry name" value="DctQ"/>
</dbReference>
<evidence type="ECO:0000256" key="1">
    <source>
        <dbReference type="ARBA" id="ARBA00004651"/>
    </source>
</evidence>
<proteinExistence type="inferred from homology"/>
<evidence type="ECO:0000313" key="9">
    <source>
        <dbReference type="EMBL" id="SDJ05812.1"/>
    </source>
</evidence>
<evidence type="ECO:0000256" key="2">
    <source>
        <dbReference type="ARBA" id="ARBA00022448"/>
    </source>
</evidence>
<dbReference type="GO" id="GO:0022857">
    <property type="term" value="F:transmembrane transporter activity"/>
    <property type="evidence" value="ECO:0007669"/>
    <property type="project" value="UniProtKB-UniRule"/>
</dbReference>
<dbReference type="Proteomes" id="UP000199093">
    <property type="component" value="Unassembled WGS sequence"/>
</dbReference>
<comment type="similarity">
    <text evidence="7">Belongs to the TRAP transporter small permease family.</text>
</comment>
<keyword evidence="6 7" id="KW-0472">Membrane</keyword>
<organism evidence="9 10">
    <name type="scientific">Salipiger marinus</name>
    <dbReference type="NCBI Taxonomy" id="555512"/>
    <lineage>
        <taxon>Bacteria</taxon>
        <taxon>Pseudomonadati</taxon>
        <taxon>Pseudomonadota</taxon>
        <taxon>Alphaproteobacteria</taxon>
        <taxon>Rhodobacterales</taxon>
        <taxon>Roseobacteraceae</taxon>
        <taxon>Salipiger</taxon>
    </lineage>
</organism>
<comment type="function">
    <text evidence="7">Part of the tripartite ATP-independent periplasmic (TRAP) transport system.</text>
</comment>
<evidence type="ECO:0000256" key="5">
    <source>
        <dbReference type="ARBA" id="ARBA00022989"/>
    </source>
</evidence>